<dbReference type="EMBL" id="JAANXD010000058">
    <property type="protein sequence ID" value="MBS1258343.1"/>
    <property type="molecule type" value="Genomic_DNA"/>
</dbReference>
<gene>
    <name evidence="3" type="ORF">MAG551_01401</name>
</gene>
<dbReference type="Proteomes" id="UP000722750">
    <property type="component" value="Unassembled WGS sequence"/>
</dbReference>
<feature type="transmembrane region" description="Helical" evidence="2">
    <location>
        <begin position="20"/>
        <end position="44"/>
    </location>
</feature>
<comment type="caution">
    <text evidence="3">The sequence shown here is derived from an EMBL/GenBank/DDBJ whole genome shotgun (WGS) entry which is preliminary data.</text>
</comment>
<proteinExistence type="predicted"/>
<evidence type="ECO:0000256" key="1">
    <source>
        <dbReference type="SAM" id="MobiDB-lite"/>
    </source>
</evidence>
<feature type="compositionally biased region" description="Acidic residues" evidence="1">
    <location>
        <begin position="54"/>
        <end position="77"/>
    </location>
</feature>
<feature type="region of interest" description="Disordered" evidence="1">
    <location>
        <begin position="46"/>
        <end position="77"/>
    </location>
</feature>
<organism evidence="3 4">
    <name type="scientific">Candidatus Scalindua arabica</name>
    <dbReference type="NCBI Taxonomy" id="1127984"/>
    <lineage>
        <taxon>Bacteria</taxon>
        <taxon>Pseudomonadati</taxon>
        <taxon>Planctomycetota</taxon>
        <taxon>Candidatus Brocadiia</taxon>
        <taxon>Candidatus Brocadiales</taxon>
        <taxon>Candidatus Scalinduaceae</taxon>
        <taxon>Candidatus Scalindua</taxon>
    </lineage>
</organism>
<evidence type="ECO:0000256" key="2">
    <source>
        <dbReference type="SAM" id="Phobius"/>
    </source>
</evidence>
<keyword evidence="2" id="KW-1133">Transmembrane helix</keyword>
<evidence type="ECO:0000313" key="4">
    <source>
        <dbReference type="Proteomes" id="UP000722750"/>
    </source>
</evidence>
<name>A0A942A0C8_9BACT</name>
<accession>A0A942A0C8</accession>
<protein>
    <submittedName>
        <fullName evidence="3">Uncharacterized protein</fullName>
    </submittedName>
</protein>
<reference evidence="3" key="1">
    <citation type="journal article" date="2021" name="ISME J.">
        <title>Fine-scale metabolic discontinuity in a stratified prokaryote microbiome of a Red Sea deep halocline.</title>
        <authorList>
            <person name="Michoud G."/>
            <person name="Ngugi D.K."/>
            <person name="Barozzi A."/>
            <person name="Merlino G."/>
            <person name="Calleja M.L."/>
            <person name="Delgado-Huertas A."/>
            <person name="Moran X.A.G."/>
            <person name="Daffonchio D."/>
        </authorList>
    </citation>
    <scope>NUCLEOTIDE SEQUENCE</scope>
    <source>
        <strain evidence="3">SuakinDeep_MAG55_1</strain>
    </source>
</reference>
<evidence type="ECO:0000313" key="3">
    <source>
        <dbReference type="EMBL" id="MBS1258343.1"/>
    </source>
</evidence>
<keyword evidence="2" id="KW-0472">Membrane</keyword>
<dbReference type="AlphaFoldDB" id="A0A942A0C8"/>
<keyword evidence="2" id="KW-0812">Transmembrane</keyword>
<sequence>MGDLLKKLDEIMTSDLVRKLGGLFCLVTLVITAAAFIIGAGSILKSAKGPATEVTEEEAAEGEEATDEEEAEEEAEE</sequence>